<feature type="compositionally biased region" description="Acidic residues" evidence="1">
    <location>
        <begin position="145"/>
        <end position="170"/>
    </location>
</feature>
<evidence type="ECO:0000313" key="3">
    <source>
        <dbReference type="Proteomes" id="UP001152049"/>
    </source>
</evidence>
<sequence>MVLYVGPVAEISAHLAQDKNMRPHILILLQRFDNWDKALMHAERQDHEPSETLYTCPLKDCSISVTGRALPKAGLKRNWHNHVDRGHISDIVELVYKPAEQLQFRPLPSYRTIFEHSTKGHSEHDGSPGVTPPSEEPLVGSEDSIGNEDDFESSEDIILQFEEEEEDVDRTEENRVELFSPEHRSQILAQNEEYWSM</sequence>
<dbReference type="Proteomes" id="UP001152049">
    <property type="component" value="Unassembled WGS sequence"/>
</dbReference>
<keyword evidence="3" id="KW-1185">Reference proteome</keyword>
<reference evidence="2" key="1">
    <citation type="submission" date="2022-09" db="EMBL/GenBank/DDBJ databases">
        <title>Fusarium specimens isolated from Avocado Roots.</title>
        <authorList>
            <person name="Stajich J."/>
            <person name="Roper C."/>
            <person name="Heimlech-Rivalta G."/>
        </authorList>
    </citation>
    <scope>NUCLEOTIDE SEQUENCE</scope>
    <source>
        <strain evidence="2">CF00136</strain>
    </source>
</reference>
<protein>
    <submittedName>
        <fullName evidence="2">Uncharacterized protein</fullName>
    </submittedName>
</protein>
<gene>
    <name evidence="2" type="ORF">NW762_011900</name>
</gene>
<name>A0A9W8RQJ5_9HYPO</name>
<feature type="region of interest" description="Disordered" evidence="1">
    <location>
        <begin position="118"/>
        <end position="183"/>
    </location>
</feature>
<comment type="caution">
    <text evidence="2">The sequence shown here is derived from an EMBL/GenBank/DDBJ whole genome shotgun (WGS) entry which is preliminary data.</text>
</comment>
<proteinExistence type="predicted"/>
<evidence type="ECO:0000313" key="2">
    <source>
        <dbReference type="EMBL" id="KAJ4250641.1"/>
    </source>
</evidence>
<dbReference type="EMBL" id="JAOQAZ010000030">
    <property type="protein sequence ID" value="KAJ4250641.1"/>
    <property type="molecule type" value="Genomic_DNA"/>
</dbReference>
<accession>A0A9W8RQJ5</accession>
<feature type="compositionally biased region" description="Basic and acidic residues" evidence="1">
    <location>
        <begin position="171"/>
        <end position="183"/>
    </location>
</feature>
<dbReference type="AlphaFoldDB" id="A0A9W8RQJ5"/>
<evidence type="ECO:0000256" key="1">
    <source>
        <dbReference type="SAM" id="MobiDB-lite"/>
    </source>
</evidence>
<organism evidence="2 3">
    <name type="scientific">Fusarium torreyae</name>
    <dbReference type="NCBI Taxonomy" id="1237075"/>
    <lineage>
        <taxon>Eukaryota</taxon>
        <taxon>Fungi</taxon>
        <taxon>Dikarya</taxon>
        <taxon>Ascomycota</taxon>
        <taxon>Pezizomycotina</taxon>
        <taxon>Sordariomycetes</taxon>
        <taxon>Hypocreomycetidae</taxon>
        <taxon>Hypocreales</taxon>
        <taxon>Nectriaceae</taxon>
        <taxon>Fusarium</taxon>
    </lineage>
</organism>